<keyword evidence="2" id="KW-1185">Reference proteome</keyword>
<evidence type="ECO:0000313" key="2">
    <source>
        <dbReference type="Proteomes" id="UP001352223"/>
    </source>
</evidence>
<organism evidence="1 2">
    <name type="scientific">Streptomyces kunmingensis</name>
    <dbReference type="NCBI Taxonomy" id="68225"/>
    <lineage>
        <taxon>Bacteria</taxon>
        <taxon>Bacillati</taxon>
        <taxon>Actinomycetota</taxon>
        <taxon>Actinomycetes</taxon>
        <taxon>Kitasatosporales</taxon>
        <taxon>Streptomycetaceae</taxon>
        <taxon>Streptomyces</taxon>
    </lineage>
</organism>
<sequence>MGIVLLLAAQTIIKTIGSHSDASGGSDQNGGSTAASCPARIAEELPSGDGAELVRAYRTGNKQITLCRTAAGKLYYYGEFSDHREDGIAMAAERTKDGYKASNPPYRYEIHDGVVTIYESGRRIGQETVTPEPSPE</sequence>
<protein>
    <recommendedName>
        <fullName evidence="3">Secreted protein</fullName>
    </recommendedName>
</protein>
<name>A0ABU6CCT1_9ACTN</name>
<reference evidence="1 2" key="1">
    <citation type="submission" date="2022-10" db="EMBL/GenBank/DDBJ databases">
        <authorList>
            <person name="Xie J."/>
            <person name="Shen N."/>
        </authorList>
    </citation>
    <scope>NUCLEOTIDE SEQUENCE [LARGE SCALE GENOMIC DNA]</scope>
    <source>
        <strain evidence="1 2">DSM 41681</strain>
    </source>
</reference>
<comment type="caution">
    <text evidence="1">The sequence shown here is derived from an EMBL/GenBank/DDBJ whole genome shotgun (WGS) entry which is preliminary data.</text>
</comment>
<evidence type="ECO:0000313" key="1">
    <source>
        <dbReference type="EMBL" id="MEB3962512.1"/>
    </source>
</evidence>
<gene>
    <name evidence="1" type="ORF">OKJ48_19965</name>
</gene>
<dbReference type="RefSeq" id="WP_324770049.1">
    <property type="nucleotide sequence ID" value="NZ_BAAATS010000027.1"/>
</dbReference>
<evidence type="ECO:0008006" key="3">
    <source>
        <dbReference type="Google" id="ProtNLM"/>
    </source>
</evidence>
<dbReference type="Proteomes" id="UP001352223">
    <property type="component" value="Unassembled WGS sequence"/>
</dbReference>
<proteinExistence type="predicted"/>
<accession>A0ABU6CCT1</accession>
<dbReference type="EMBL" id="JAOZYB010000155">
    <property type="protein sequence ID" value="MEB3962512.1"/>
    <property type="molecule type" value="Genomic_DNA"/>
</dbReference>